<evidence type="ECO:0000313" key="2">
    <source>
        <dbReference type="EMBL" id="KAJ8885893.1"/>
    </source>
</evidence>
<feature type="region of interest" description="Disordered" evidence="1">
    <location>
        <begin position="292"/>
        <end position="335"/>
    </location>
</feature>
<organism evidence="2 3">
    <name type="scientific">Dryococelus australis</name>
    <dbReference type="NCBI Taxonomy" id="614101"/>
    <lineage>
        <taxon>Eukaryota</taxon>
        <taxon>Metazoa</taxon>
        <taxon>Ecdysozoa</taxon>
        <taxon>Arthropoda</taxon>
        <taxon>Hexapoda</taxon>
        <taxon>Insecta</taxon>
        <taxon>Pterygota</taxon>
        <taxon>Neoptera</taxon>
        <taxon>Polyneoptera</taxon>
        <taxon>Phasmatodea</taxon>
        <taxon>Verophasmatodea</taxon>
        <taxon>Anareolatae</taxon>
        <taxon>Phasmatidae</taxon>
        <taxon>Eurycanthinae</taxon>
        <taxon>Dryococelus</taxon>
    </lineage>
</organism>
<evidence type="ECO:0000313" key="3">
    <source>
        <dbReference type="Proteomes" id="UP001159363"/>
    </source>
</evidence>
<gene>
    <name evidence="2" type="ORF">PR048_012099</name>
</gene>
<protein>
    <submittedName>
        <fullName evidence="2">Uncharacterized protein</fullName>
    </submittedName>
</protein>
<dbReference type="Proteomes" id="UP001159363">
    <property type="component" value="Chromosome X"/>
</dbReference>
<accession>A0ABQ9HPN9</accession>
<reference evidence="2 3" key="1">
    <citation type="submission" date="2023-02" db="EMBL/GenBank/DDBJ databases">
        <title>LHISI_Scaffold_Assembly.</title>
        <authorList>
            <person name="Stuart O.P."/>
            <person name="Cleave R."/>
            <person name="Magrath M.J.L."/>
            <person name="Mikheyev A.S."/>
        </authorList>
    </citation>
    <scope>NUCLEOTIDE SEQUENCE [LARGE SCALE GENOMIC DNA]</scope>
    <source>
        <strain evidence="2">Daus_M_001</strain>
        <tissue evidence="2">Leg muscle</tissue>
    </source>
</reference>
<evidence type="ECO:0000256" key="1">
    <source>
        <dbReference type="SAM" id="MobiDB-lite"/>
    </source>
</evidence>
<name>A0ABQ9HPN9_9NEOP</name>
<comment type="caution">
    <text evidence="2">The sequence shown here is derived from an EMBL/GenBank/DDBJ whole genome shotgun (WGS) entry which is preliminary data.</text>
</comment>
<feature type="compositionally biased region" description="Low complexity" evidence="1">
    <location>
        <begin position="326"/>
        <end position="335"/>
    </location>
</feature>
<dbReference type="EMBL" id="JARBHB010000004">
    <property type="protein sequence ID" value="KAJ8885893.1"/>
    <property type="molecule type" value="Genomic_DNA"/>
</dbReference>
<proteinExistence type="predicted"/>
<sequence>MGSTGFNRNGNFRTSGVHGGCTSEFSNTREEEASFLHWLLRRCEATPFLTELRGSGAHNYQDTIDFKRVYTEVTFAIGSEFIRHALDDSAPIADLEGNKKRIPYCQMWGNTGATTNEQTFEVQLYKGLWGLPYKRSEGRGGKMVRLLASHISEPGSIPGETTPGLSHAGIVPDDAAVWRVFSGIFRPPRHLILCLELQQASNTLRYWSMHNLDFVLNNAAPRQATSMLPNLSSSREKDYSYGGPSHANVHFEHRTAFDLDDHGVATSIIPNWLSSVTILRSESQWRNCRAPSVTFGKSEPKTAERSLSPAKIPKLARDEPKPPSSPAAQEAAAAI</sequence>
<keyword evidence="3" id="KW-1185">Reference proteome</keyword>